<proteinExistence type="predicted"/>
<evidence type="ECO:0000313" key="2">
    <source>
        <dbReference type="Proteomes" id="UP000199629"/>
    </source>
</evidence>
<gene>
    <name evidence="1" type="ORF">GA0070214_104534</name>
</gene>
<dbReference type="Proteomes" id="UP000199629">
    <property type="component" value="Unassembled WGS sequence"/>
</dbReference>
<keyword evidence="2" id="KW-1185">Reference proteome</keyword>
<reference evidence="2" key="1">
    <citation type="submission" date="2016-06" db="EMBL/GenBank/DDBJ databases">
        <authorList>
            <person name="Varghese N."/>
            <person name="Submissions Spin"/>
        </authorList>
    </citation>
    <scope>NUCLEOTIDE SEQUENCE [LARGE SCALE GENOMIC DNA]</scope>
    <source>
        <strain evidence="2">DSM 45246</strain>
    </source>
</reference>
<sequence>MGPRRGAAGNVTQRSGGYRGAARLAGIRYNDHVERRPRRRLRSATVQLGALTALALALSGCNNGYDDDDDDCALGPAGGGGDTVAVALRVPAPAAAARDTPAPVAAALPERGGFGTHLASCGG</sequence>
<dbReference type="AlphaFoldDB" id="A0A1C4WYP0"/>
<dbReference type="EMBL" id="FMCS01000004">
    <property type="protein sequence ID" value="SCF01298.1"/>
    <property type="molecule type" value="Genomic_DNA"/>
</dbReference>
<organism evidence="1 2">
    <name type="scientific">Micromonospora chaiyaphumensis</name>
    <dbReference type="NCBI Taxonomy" id="307119"/>
    <lineage>
        <taxon>Bacteria</taxon>
        <taxon>Bacillati</taxon>
        <taxon>Actinomycetota</taxon>
        <taxon>Actinomycetes</taxon>
        <taxon>Micromonosporales</taxon>
        <taxon>Micromonosporaceae</taxon>
        <taxon>Micromonospora</taxon>
    </lineage>
</organism>
<evidence type="ECO:0000313" key="1">
    <source>
        <dbReference type="EMBL" id="SCF01298.1"/>
    </source>
</evidence>
<accession>A0A1C4WYP0</accession>
<protein>
    <submittedName>
        <fullName evidence="1">Uncharacterized protein</fullName>
    </submittedName>
</protein>
<name>A0A1C4WYP0_9ACTN</name>